<dbReference type="InterPro" id="IPR048913">
    <property type="entry name" value="BetaGal_gal-bd"/>
</dbReference>
<dbReference type="RefSeq" id="XP_007946922.1">
    <property type="nucleotide sequence ID" value="XM_007948731.1"/>
</dbReference>
<dbReference type="EC" id="3.2.1.23" evidence="5"/>
<gene>
    <name evidence="11" type="primary">LOC103203662</name>
</gene>
<dbReference type="PROSITE" id="PS01182">
    <property type="entry name" value="GLYCOSYL_HYDROL_F35"/>
    <property type="match status" value="1"/>
</dbReference>
<evidence type="ECO:0000259" key="9">
    <source>
        <dbReference type="Pfam" id="PF21467"/>
    </source>
</evidence>
<evidence type="ECO:0000259" key="8">
    <source>
        <dbReference type="Pfam" id="PF21317"/>
    </source>
</evidence>
<comment type="similarity">
    <text evidence="1 6">Belongs to the glycosyl hydrolase 35 family.</text>
</comment>
<dbReference type="FunFam" id="2.60.120.260:FF:000049">
    <property type="entry name" value="Beta-galactosidase"/>
    <property type="match status" value="1"/>
</dbReference>
<dbReference type="OrthoDB" id="1657402at2759"/>
<evidence type="ECO:0000256" key="2">
    <source>
        <dbReference type="ARBA" id="ARBA00022801"/>
    </source>
</evidence>
<dbReference type="Pfam" id="PF01301">
    <property type="entry name" value="Glyco_hydro_35"/>
    <property type="match status" value="1"/>
</dbReference>
<evidence type="ECO:0000256" key="4">
    <source>
        <dbReference type="PIRSR" id="PIRSR006336-1"/>
    </source>
</evidence>
<dbReference type="GO" id="GO:0005975">
    <property type="term" value="P:carbohydrate metabolic process"/>
    <property type="evidence" value="ECO:0007669"/>
    <property type="project" value="InterPro"/>
</dbReference>
<feature type="domain" description="Beta-galactosidase galactose-binding" evidence="9">
    <location>
        <begin position="549"/>
        <end position="607"/>
    </location>
</feature>
<dbReference type="PIRSF" id="PIRSF006336">
    <property type="entry name" value="B-gal"/>
    <property type="match status" value="1"/>
</dbReference>
<feature type="domain" description="Beta-galactosidase 1-like first all-beta" evidence="8">
    <location>
        <begin position="425"/>
        <end position="524"/>
    </location>
</feature>
<dbReference type="Pfam" id="PF21467">
    <property type="entry name" value="BetaGal_gal-bd"/>
    <property type="match status" value="1"/>
</dbReference>
<dbReference type="InterPro" id="IPR017853">
    <property type="entry name" value="GH"/>
</dbReference>
<proteinExistence type="inferred from homology"/>
<dbReference type="FunFam" id="3.20.20.80:FF:000036">
    <property type="entry name" value="Beta-galactosidase"/>
    <property type="match status" value="1"/>
</dbReference>
<dbReference type="Gene3D" id="2.60.120.260">
    <property type="entry name" value="Galactose-binding domain-like"/>
    <property type="match status" value="2"/>
</dbReference>
<dbReference type="SUPFAM" id="SSF51445">
    <property type="entry name" value="(Trans)glycosidases"/>
    <property type="match status" value="1"/>
</dbReference>
<dbReference type="InterPro" id="IPR031330">
    <property type="entry name" value="Gly_Hdrlase_35_cat"/>
</dbReference>
<dbReference type="GO" id="GO:0004565">
    <property type="term" value="F:beta-galactosidase activity"/>
    <property type="evidence" value="ECO:0007669"/>
    <property type="project" value="UniProtKB-EC"/>
</dbReference>
<dbReference type="AlphaFoldDB" id="A0A8B7AHG0"/>
<dbReference type="Proteomes" id="UP000694850">
    <property type="component" value="Unplaced"/>
</dbReference>
<organism evidence="10 11">
    <name type="scientific">Orycteropus afer afer</name>
    <dbReference type="NCBI Taxonomy" id="1230840"/>
    <lineage>
        <taxon>Eukaryota</taxon>
        <taxon>Metazoa</taxon>
        <taxon>Chordata</taxon>
        <taxon>Craniata</taxon>
        <taxon>Vertebrata</taxon>
        <taxon>Euteleostomi</taxon>
        <taxon>Mammalia</taxon>
        <taxon>Eutheria</taxon>
        <taxon>Afrotheria</taxon>
        <taxon>Tubulidentata</taxon>
        <taxon>Orycteropodidae</taxon>
        <taxon>Orycteropus</taxon>
    </lineage>
</organism>
<evidence type="ECO:0000256" key="3">
    <source>
        <dbReference type="ARBA" id="ARBA00023295"/>
    </source>
</evidence>
<feature type="active site" description="Nucleophile" evidence="4">
    <location>
        <position position="277"/>
    </location>
</feature>
<dbReference type="InterPro" id="IPR019801">
    <property type="entry name" value="Glyco_hydro_35_CS"/>
</dbReference>
<keyword evidence="10" id="KW-1185">Reference proteome</keyword>
<feature type="active site" description="Proton donor" evidence="4">
    <location>
        <position position="201"/>
    </location>
</feature>
<evidence type="ECO:0000313" key="11">
    <source>
        <dbReference type="RefSeq" id="XP_007946922.1"/>
    </source>
</evidence>
<evidence type="ECO:0000259" key="7">
    <source>
        <dbReference type="Pfam" id="PF01301"/>
    </source>
</evidence>
<evidence type="ECO:0000313" key="10">
    <source>
        <dbReference type="Proteomes" id="UP000694850"/>
    </source>
</evidence>
<dbReference type="InterPro" id="IPR026283">
    <property type="entry name" value="B-gal_1-like"/>
</dbReference>
<dbReference type="FunFam" id="2.60.120.260:FF:000293">
    <property type="entry name" value="Beta-galactosidase"/>
    <property type="match status" value="1"/>
</dbReference>
<accession>A0A8B7AHG0</accession>
<keyword evidence="3 5" id="KW-0326">Glycosidase</keyword>
<dbReference type="Pfam" id="PF21317">
    <property type="entry name" value="BetaGal_ABD_1"/>
    <property type="match status" value="1"/>
</dbReference>
<dbReference type="Gene3D" id="3.20.20.80">
    <property type="entry name" value="Glycosidases"/>
    <property type="match status" value="1"/>
</dbReference>
<dbReference type="InterPro" id="IPR048912">
    <property type="entry name" value="BetaGal1-like_ABD1"/>
</dbReference>
<evidence type="ECO:0000256" key="5">
    <source>
        <dbReference type="RuleBase" id="RU000675"/>
    </source>
</evidence>
<dbReference type="InterPro" id="IPR008979">
    <property type="entry name" value="Galactose-bd-like_sf"/>
</dbReference>
<dbReference type="PANTHER" id="PTHR23421">
    <property type="entry name" value="BETA-GALACTOSIDASE RELATED"/>
    <property type="match status" value="1"/>
</dbReference>
<sequence>MSTWTFRRRPGRRLGFLALVVLSFLVLRRLDWHNLLPPWLRHRQLGLQAKGQNFMLEGSTFWIFGGSVHYFRVPRHYWKDRLLKLKACGLNTLTTYVPWNLHEIERGKYDFSGNLDLEAFIWMAAELGLWVILRPGPYICSEIDLGGLPSWLLQDPDMKLRTTYKGFTTAVDHYFDHLMSRVVPLQYKLGGPIIAVQVENEYGSYNKDPDYMPYIKKALEDRGIVELLLTSDNKDGLSKGVIHGVLATINLQSQHELHLLTTFLLNTQGIQPKMVMEYWTGWFDSWGGPHNILDSSEVLKTVSAIIDAGSSINLYMFHGGTNFGFMSGAMHFNEYKSDVTSYDYDAVLTEAGDYTAKYFKLREFFGSFSGAPLLPPPDLLPKTAYEPLMPAFYLSLWDALKYMGEPIKSENPVNMENLPVNDGNGQSFGYTLYETTISSSGILSGLVRDRGQVFVNTVSIGYLDYNNKKIDIPLVQGYTVLRILVENRGRVNYGENINDQRKGLIGDLYLDGSPLKKFRIYSLDMKKSFFQRFSINKWSSLPEEPTFPAFFLSGLSVGPSPSDTFLKLEGWEKGVVFINGQNLGRYWNIGPQETLYLPGAWLDPGINQVIVFEEKMAGPVIQFTETPHLGRNQYIN</sequence>
<dbReference type="SUPFAM" id="SSF49785">
    <property type="entry name" value="Galactose-binding domain-like"/>
    <property type="match status" value="1"/>
</dbReference>
<comment type="catalytic activity">
    <reaction evidence="5">
        <text>Hydrolysis of terminal non-reducing beta-D-galactose residues in beta-D-galactosides.</text>
        <dbReference type="EC" id="3.2.1.23"/>
    </reaction>
</comment>
<name>A0A8B7AHG0_ORYAF</name>
<evidence type="ECO:0000256" key="6">
    <source>
        <dbReference type="RuleBase" id="RU003679"/>
    </source>
</evidence>
<dbReference type="PRINTS" id="PR00742">
    <property type="entry name" value="GLHYDRLASE35"/>
</dbReference>
<evidence type="ECO:0000256" key="1">
    <source>
        <dbReference type="ARBA" id="ARBA00009809"/>
    </source>
</evidence>
<dbReference type="GeneID" id="103203662"/>
<protein>
    <recommendedName>
        <fullName evidence="5">Beta-galactosidase</fullName>
        <ecNumber evidence="5">3.2.1.23</ecNumber>
    </recommendedName>
</protein>
<feature type="domain" description="Glycoside hydrolase 35 catalytic" evidence="7">
    <location>
        <begin position="53"/>
        <end position="365"/>
    </location>
</feature>
<dbReference type="InterPro" id="IPR001944">
    <property type="entry name" value="Glycoside_Hdrlase_35"/>
</dbReference>
<reference evidence="11" key="1">
    <citation type="submission" date="2025-08" db="UniProtKB">
        <authorList>
            <consortium name="RefSeq"/>
        </authorList>
    </citation>
    <scope>IDENTIFICATION</scope>
</reference>
<keyword evidence="2 5" id="KW-0378">Hydrolase</keyword>